<dbReference type="InterPro" id="IPR006059">
    <property type="entry name" value="SBP"/>
</dbReference>
<evidence type="ECO:0000313" key="5">
    <source>
        <dbReference type="Proteomes" id="UP001596496"/>
    </source>
</evidence>
<keyword evidence="5" id="KW-1185">Reference proteome</keyword>
<dbReference type="EMBL" id="JBHTCG010000001">
    <property type="protein sequence ID" value="MFC7381091.1"/>
    <property type="molecule type" value="Genomic_DNA"/>
</dbReference>
<organism evidence="4 5">
    <name type="scientific">Sphaerisporangium rhizosphaerae</name>
    <dbReference type="NCBI Taxonomy" id="2269375"/>
    <lineage>
        <taxon>Bacteria</taxon>
        <taxon>Bacillati</taxon>
        <taxon>Actinomycetota</taxon>
        <taxon>Actinomycetes</taxon>
        <taxon>Streptosporangiales</taxon>
        <taxon>Streptosporangiaceae</taxon>
        <taxon>Sphaerisporangium</taxon>
    </lineage>
</organism>
<comment type="caution">
    <text evidence="4">The sequence shown here is derived from an EMBL/GenBank/DDBJ whole genome shotgun (WGS) entry which is preliminary data.</text>
</comment>
<gene>
    <name evidence="4" type="ORF">ACFQSB_02655</name>
</gene>
<dbReference type="Gene3D" id="3.40.190.10">
    <property type="entry name" value="Periplasmic binding protein-like II"/>
    <property type="match status" value="2"/>
</dbReference>
<evidence type="ECO:0000256" key="1">
    <source>
        <dbReference type="ARBA" id="ARBA00022729"/>
    </source>
</evidence>
<accession>A0ABW2P1W9</accession>
<feature type="region of interest" description="Disordered" evidence="2">
    <location>
        <begin position="28"/>
        <end position="92"/>
    </location>
</feature>
<protein>
    <submittedName>
        <fullName evidence="4">Extracellular solute-binding protein</fullName>
    </submittedName>
</protein>
<dbReference type="Proteomes" id="UP001596496">
    <property type="component" value="Unassembled WGS sequence"/>
</dbReference>
<reference evidence="5" key="1">
    <citation type="journal article" date="2019" name="Int. J. Syst. Evol. Microbiol.">
        <title>The Global Catalogue of Microorganisms (GCM) 10K type strain sequencing project: providing services to taxonomists for standard genome sequencing and annotation.</title>
        <authorList>
            <consortium name="The Broad Institute Genomics Platform"/>
            <consortium name="The Broad Institute Genome Sequencing Center for Infectious Disease"/>
            <person name="Wu L."/>
            <person name="Ma J."/>
        </authorList>
    </citation>
    <scope>NUCLEOTIDE SEQUENCE [LARGE SCALE GENOMIC DNA]</scope>
    <source>
        <strain evidence="5">CECT 7649</strain>
    </source>
</reference>
<sequence>MSTPTRRPRWLPALLASAAVALAGCGGARGPATADAGAAPSASGSASISASPSASGTGPSGAASSAAATPSPSSSSTPAATPSPAVTTLGPGEGSVTVLSYRGYAEYGGTDPAYNWVGRFETTTGCRVNLRFPASDDQLDTMAAGTAFDVVSAPPQVGGRLIAERKVAPITTSLLRNYGEIPSWLRSQRAITAGSQVYGVPYLWGWYATLYDSVETRPPAGAGLYSARGPVMLKDSPLTIADAALAVKRQRPKLGIGDPFNLTRPQLDAAMALLGERGGADRVYYARQVQALQAFAGGSVSAGRGLPFLMETLRAGGHSVKAVRDDPATGWVDAWMVSATAASPNCAYRWIDWASSKDVQQQASARTMLAPANPGACAYHGKGPAAAGRARLAKAVCAAFRVPDASWGKKVVFAVLPGSDCEDRDGPCTDYAEWAARWRSLAG</sequence>
<evidence type="ECO:0000256" key="3">
    <source>
        <dbReference type="SAM" id="SignalP"/>
    </source>
</evidence>
<name>A0ABW2P1W9_9ACTN</name>
<evidence type="ECO:0000313" key="4">
    <source>
        <dbReference type="EMBL" id="MFC7381091.1"/>
    </source>
</evidence>
<proteinExistence type="predicted"/>
<evidence type="ECO:0000256" key="2">
    <source>
        <dbReference type="SAM" id="MobiDB-lite"/>
    </source>
</evidence>
<dbReference type="SUPFAM" id="SSF53850">
    <property type="entry name" value="Periplasmic binding protein-like II"/>
    <property type="match status" value="1"/>
</dbReference>
<feature type="compositionally biased region" description="Low complexity" evidence="2">
    <location>
        <begin position="30"/>
        <end position="85"/>
    </location>
</feature>
<feature type="chain" id="PRO_5046243137" evidence="3">
    <location>
        <begin position="24"/>
        <end position="443"/>
    </location>
</feature>
<dbReference type="PANTHER" id="PTHR30222:SF18">
    <property type="entry name" value="BIFUNCTIONAL POLYHYDROXYBUTYRATE SYNTHASE _ ABC TRANSPORTER PERIPLASMIC BINDING PROTEIN-RELATED"/>
    <property type="match status" value="1"/>
</dbReference>
<dbReference type="Pfam" id="PF13416">
    <property type="entry name" value="SBP_bac_8"/>
    <property type="match status" value="1"/>
</dbReference>
<keyword evidence="1 3" id="KW-0732">Signal</keyword>
<dbReference type="PROSITE" id="PS51257">
    <property type="entry name" value="PROKAR_LIPOPROTEIN"/>
    <property type="match status" value="1"/>
</dbReference>
<dbReference type="PANTHER" id="PTHR30222">
    <property type="entry name" value="SPERMIDINE/PUTRESCINE-BINDING PERIPLASMIC PROTEIN"/>
    <property type="match status" value="1"/>
</dbReference>
<dbReference type="RefSeq" id="WP_380824033.1">
    <property type="nucleotide sequence ID" value="NZ_JBHTCG010000001.1"/>
</dbReference>
<feature type="signal peptide" evidence="3">
    <location>
        <begin position="1"/>
        <end position="23"/>
    </location>
</feature>